<dbReference type="InterPro" id="IPR051924">
    <property type="entry name" value="GST_Kappa/NadH"/>
</dbReference>
<dbReference type="RefSeq" id="WP_196987610.1">
    <property type="nucleotide sequence ID" value="NZ_JADWYS010000001.1"/>
</dbReference>
<comment type="similarity">
    <text evidence="1">Belongs to the GST superfamily. NadH family.</text>
</comment>
<dbReference type="EMBL" id="JADWYS010000001">
    <property type="protein sequence ID" value="MBG9389838.1"/>
    <property type="molecule type" value="Genomic_DNA"/>
</dbReference>
<dbReference type="SUPFAM" id="SSF52833">
    <property type="entry name" value="Thioredoxin-like"/>
    <property type="match status" value="1"/>
</dbReference>
<dbReference type="GO" id="GO:0004602">
    <property type="term" value="F:glutathione peroxidase activity"/>
    <property type="evidence" value="ECO:0007669"/>
    <property type="project" value="TreeGrafter"/>
</dbReference>
<evidence type="ECO:0000256" key="2">
    <source>
        <dbReference type="PIRSR" id="PIRSR006386-1"/>
    </source>
</evidence>
<dbReference type="GO" id="GO:1901170">
    <property type="term" value="P:naphthalene catabolic process"/>
    <property type="evidence" value="ECO:0007669"/>
    <property type="project" value="InterPro"/>
</dbReference>
<comment type="catalytic activity">
    <reaction evidence="1">
        <text>2-hydroxychromene-2-carboxylate = (3E)-4-(2-hydroxyphenyl)-2-oxobut-3-enoate</text>
        <dbReference type="Rhea" id="RHEA:27401"/>
        <dbReference type="ChEBI" id="CHEBI:59350"/>
        <dbReference type="ChEBI" id="CHEBI:59353"/>
        <dbReference type="EC" id="5.99.1.4"/>
    </reaction>
</comment>
<dbReference type="Gene3D" id="3.40.30.10">
    <property type="entry name" value="Glutaredoxin"/>
    <property type="match status" value="1"/>
</dbReference>
<gene>
    <name evidence="4" type="ORF">I5803_17540</name>
</gene>
<dbReference type="Pfam" id="PF01323">
    <property type="entry name" value="DSBA"/>
    <property type="match status" value="1"/>
</dbReference>
<name>A0A931MIJ0_9BURK</name>
<dbReference type="GO" id="GO:0004364">
    <property type="term" value="F:glutathione transferase activity"/>
    <property type="evidence" value="ECO:0007669"/>
    <property type="project" value="TreeGrafter"/>
</dbReference>
<organism evidence="4 5">
    <name type="scientific">Caenimonas aquaedulcis</name>
    <dbReference type="NCBI Taxonomy" id="2793270"/>
    <lineage>
        <taxon>Bacteria</taxon>
        <taxon>Pseudomonadati</taxon>
        <taxon>Pseudomonadota</taxon>
        <taxon>Betaproteobacteria</taxon>
        <taxon>Burkholderiales</taxon>
        <taxon>Comamonadaceae</taxon>
        <taxon>Caenimonas</taxon>
    </lineage>
</organism>
<keyword evidence="1 4" id="KW-0413">Isomerase</keyword>
<dbReference type="CDD" id="cd03022">
    <property type="entry name" value="DsbA_HCCA_Iso"/>
    <property type="match status" value="1"/>
</dbReference>
<dbReference type="PANTHER" id="PTHR42943">
    <property type="entry name" value="GLUTATHIONE S-TRANSFERASE KAPPA"/>
    <property type="match status" value="1"/>
</dbReference>
<evidence type="ECO:0000313" key="5">
    <source>
        <dbReference type="Proteomes" id="UP000651050"/>
    </source>
</evidence>
<dbReference type="PANTHER" id="PTHR42943:SF2">
    <property type="entry name" value="GLUTATHIONE S-TRANSFERASE KAPPA 1"/>
    <property type="match status" value="1"/>
</dbReference>
<dbReference type="PIRSF" id="PIRSF006386">
    <property type="entry name" value="HCCAis_GSTk"/>
    <property type="match status" value="1"/>
</dbReference>
<evidence type="ECO:0000259" key="3">
    <source>
        <dbReference type="Pfam" id="PF01323"/>
    </source>
</evidence>
<dbReference type="GO" id="GO:0018845">
    <property type="term" value="F:2-hydroxychromene-2-carboxylate isomerase activity"/>
    <property type="evidence" value="ECO:0007669"/>
    <property type="project" value="UniProtKB-UniRule"/>
</dbReference>
<comment type="caution">
    <text evidence="4">The sequence shown here is derived from an EMBL/GenBank/DDBJ whole genome shotgun (WGS) entry which is preliminary data.</text>
</comment>
<protein>
    <recommendedName>
        <fullName evidence="1">2-hydroxychromene-2-carboxylate isomerase</fullName>
        <ecNumber evidence="1">5.99.1.4</ecNumber>
    </recommendedName>
</protein>
<dbReference type="InterPro" id="IPR001853">
    <property type="entry name" value="DSBA-like_thioredoxin_dom"/>
</dbReference>
<dbReference type="InterPro" id="IPR036249">
    <property type="entry name" value="Thioredoxin-like_sf"/>
</dbReference>
<dbReference type="Proteomes" id="UP000651050">
    <property type="component" value="Unassembled WGS sequence"/>
</dbReference>
<proteinExistence type="inferred from homology"/>
<dbReference type="InterPro" id="IPR044087">
    <property type="entry name" value="NahD-like"/>
</dbReference>
<sequence length="199" mass="22374">MAKTLEFYFDYGSPAAYLAWTQVPRIAQETGARIEYKPMLLGGVFQATSNRSPMEVPAKGAYMQEDLQRFATRYDVPYRHNPHFPINTLMLMRGAVGLQMREPAKLVPYGDAIYRAIWVDGRNMNDPATVGAVLKEAGFDPQSLLALTAEQEVKDRLKSVTQEAVSRGVFGAPTFFVHGRMYWGQDRLDFVKQALEATS</sequence>
<accession>A0A931MIJ0</accession>
<evidence type="ECO:0000313" key="4">
    <source>
        <dbReference type="EMBL" id="MBG9389838.1"/>
    </source>
</evidence>
<dbReference type="GO" id="GO:0006749">
    <property type="term" value="P:glutathione metabolic process"/>
    <property type="evidence" value="ECO:0007669"/>
    <property type="project" value="TreeGrafter"/>
</dbReference>
<evidence type="ECO:0000256" key="1">
    <source>
        <dbReference type="PIRNR" id="PIRNR006386"/>
    </source>
</evidence>
<dbReference type="EC" id="5.99.1.4" evidence="1"/>
<dbReference type="InterPro" id="IPR014440">
    <property type="entry name" value="HCCAis_GSTk"/>
</dbReference>
<dbReference type="AlphaFoldDB" id="A0A931MIJ0"/>
<feature type="domain" description="DSBA-like thioredoxin" evidence="3">
    <location>
        <begin position="4"/>
        <end position="195"/>
    </location>
</feature>
<reference evidence="4" key="1">
    <citation type="submission" date="2020-11" db="EMBL/GenBank/DDBJ databases">
        <title>Bacterial whole genome sequence for Caenimonas sp. DR4.4.</title>
        <authorList>
            <person name="Le V."/>
            <person name="Ko S.-R."/>
            <person name="Ahn C.-Y."/>
            <person name="Oh H.-M."/>
        </authorList>
    </citation>
    <scope>NUCLEOTIDE SEQUENCE</scope>
    <source>
        <strain evidence="4">DR4.4</strain>
    </source>
</reference>
<keyword evidence="5" id="KW-1185">Reference proteome</keyword>
<feature type="active site" description="Nucleophile" evidence="2">
    <location>
        <position position="13"/>
    </location>
</feature>